<dbReference type="PROSITE" id="PS00107">
    <property type="entry name" value="PROTEIN_KINASE_ATP"/>
    <property type="match status" value="1"/>
</dbReference>
<dbReference type="FunFam" id="1.10.510.10:FF:000095">
    <property type="entry name" value="protein STRUBBELIG-RECEPTOR FAMILY 8"/>
    <property type="match status" value="1"/>
</dbReference>
<proteinExistence type="evidence at transcript level"/>
<sequence length="395" mass="44309">MVIGKPCNCFALMSTEEEKEIQRSVETHILSLKFLVGWQKRKKPSPGGTPGSPADNTIWLKKSVERWQSGPLMPALSLKPLPSAAHVFTLREMRKATGNFSQDNLIGEGGFGQVFRGVLSDGKVVAVKQMDPGASARQGTQGEREFRVEVDILSRLNHPNLVRLIGYCADRTHRLLVYEYMVNGNLQELLHGVVRVKLEWHMRLRVALGAARALEYLHTGRAAGNPIIHRDFKSSNILLDEDFNPKVSDFGLAKLVPFGDKHYVSTRVIGTFGYFDPKYTATGRLTVKSDVYGFGVVCLELLTGRRAVDSSYACGEENLVFRVKETLKSKKKLKKVVDSEISPLTYSFDSVKRFADLAARCIRDEDSKRPMMAECVRELEELYAQSRTFTKSLSM</sequence>
<keyword evidence="1" id="KW-0808">Transferase</keyword>
<dbReference type="GO" id="GO:0004674">
    <property type="term" value="F:protein serine/threonine kinase activity"/>
    <property type="evidence" value="ECO:0007669"/>
    <property type="project" value="UniProtKB-KW"/>
</dbReference>
<keyword evidence="8" id="KW-0675">Receptor</keyword>
<evidence type="ECO:0000259" key="7">
    <source>
        <dbReference type="PROSITE" id="PS50011"/>
    </source>
</evidence>
<keyword evidence="3 8" id="KW-0418">Kinase</keyword>
<dbReference type="AlphaFoldDB" id="A7VM38"/>
<dbReference type="InterPro" id="IPR017441">
    <property type="entry name" value="Protein_kinase_ATP_BS"/>
</dbReference>
<evidence type="ECO:0000256" key="3">
    <source>
        <dbReference type="ARBA" id="ARBA00022777"/>
    </source>
</evidence>
<dbReference type="PANTHER" id="PTHR47989">
    <property type="entry name" value="OS01G0750732 PROTEIN"/>
    <property type="match status" value="1"/>
</dbReference>
<dbReference type="FunFam" id="3.30.200.20:FF:000178">
    <property type="entry name" value="serine/threonine-protein kinase PBS1-like"/>
    <property type="match status" value="1"/>
</dbReference>
<dbReference type="InterPro" id="IPR000719">
    <property type="entry name" value="Prot_kinase_dom"/>
</dbReference>
<dbReference type="PROSITE" id="PS50011">
    <property type="entry name" value="PROTEIN_KINASE_DOM"/>
    <property type="match status" value="1"/>
</dbReference>
<dbReference type="InterPro" id="IPR011009">
    <property type="entry name" value="Kinase-like_dom_sf"/>
</dbReference>
<dbReference type="PANTHER" id="PTHR47989:SF47">
    <property type="entry name" value="SERINE_THREONINE-PROTEIN KINASE PBL28-RELATED"/>
    <property type="match status" value="1"/>
</dbReference>
<evidence type="ECO:0000256" key="6">
    <source>
        <dbReference type="RuleBase" id="RU000304"/>
    </source>
</evidence>
<dbReference type="GO" id="GO:0005524">
    <property type="term" value="F:ATP binding"/>
    <property type="evidence" value="ECO:0007669"/>
    <property type="project" value="UniProtKB-UniRule"/>
</dbReference>
<feature type="domain" description="Protein kinase" evidence="7">
    <location>
        <begin position="100"/>
        <end position="383"/>
    </location>
</feature>
<evidence type="ECO:0000256" key="4">
    <source>
        <dbReference type="ARBA" id="ARBA00022840"/>
    </source>
</evidence>
<dbReference type="Gene3D" id="3.30.200.20">
    <property type="entry name" value="Phosphorylase Kinase, domain 1"/>
    <property type="match status" value="1"/>
</dbReference>
<keyword evidence="4 5" id="KW-0067">ATP-binding</keyword>
<reference evidence="8" key="1">
    <citation type="journal article" date="2007" name="Gene">
        <title>Multiple receptor-like kinase cDNAs from liverwort Marchantia polymorpha and two charophycean green algae, Closterium ehrenbergii and Nitella axillaris: Extensive gene duplications and gene shufflings in the early evolution of streptophytes.</title>
        <authorList>
            <person name="Sasaki G."/>
            <person name="Katoh K."/>
            <person name="Hirose N."/>
            <person name="Suga H."/>
            <person name="Kuma K."/>
            <person name="Miyata T."/>
            <person name="Su Z.H."/>
        </authorList>
    </citation>
    <scope>NUCLEOTIDE SEQUENCE</scope>
</reference>
<name>A7VM38_MARPO</name>
<gene>
    <name evidence="8" type="primary">MpRLK22</name>
</gene>
<accession>A7VM38</accession>
<dbReference type="EMBL" id="AB306544">
    <property type="protein sequence ID" value="BAF79955.1"/>
    <property type="molecule type" value="mRNA"/>
</dbReference>
<evidence type="ECO:0000256" key="2">
    <source>
        <dbReference type="ARBA" id="ARBA00022741"/>
    </source>
</evidence>
<evidence type="ECO:0000313" key="8">
    <source>
        <dbReference type="EMBL" id="BAF79955.1"/>
    </source>
</evidence>
<keyword evidence="2 5" id="KW-0547">Nucleotide-binding</keyword>
<dbReference type="InterPro" id="IPR008271">
    <property type="entry name" value="Ser/Thr_kinase_AS"/>
</dbReference>
<evidence type="ECO:0000256" key="1">
    <source>
        <dbReference type="ARBA" id="ARBA00022679"/>
    </source>
</evidence>
<keyword evidence="6" id="KW-0723">Serine/threonine-protein kinase</keyword>
<dbReference type="Gene3D" id="1.10.510.10">
    <property type="entry name" value="Transferase(Phosphotransferase) domain 1"/>
    <property type="match status" value="1"/>
</dbReference>
<dbReference type="Pfam" id="PF00069">
    <property type="entry name" value="Pkinase"/>
    <property type="match status" value="1"/>
</dbReference>
<evidence type="ECO:0000256" key="5">
    <source>
        <dbReference type="PROSITE-ProRule" id="PRU10141"/>
    </source>
</evidence>
<organism evidence="8">
    <name type="scientific">Marchantia polymorpha</name>
    <name type="common">Common liverwort</name>
    <name type="synonym">Marchantia aquatica</name>
    <dbReference type="NCBI Taxonomy" id="3197"/>
    <lineage>
        <taxon>Eukaryota</taxon>
        <taxon>Viridiplantae</taxon>
        <taxon>Streptophyta</taxon>
        <taxon>Embryophyta</taxon>
        <taxon>Marchantiophyta</taxon>
        <taxon>Marchantiopsida</taxon>
        <taxon>Marchantiidae</taxon>
        <taxon>Marchantiales</taxon>
        <taxon>Marchantiaceae</taxon>
        <taxon>Marchantia</taxon>
    </lineage>
</organism>
<dbReference type="CDD" id="cd14066">
    <property type="entry name" value="STKc_IRAK"/>
    <property type="match status" value="1"/>
</dbReference>
<protein>
    <submittedName>
        <fullName evidence="8">Receptor-like kinase</fullName>
    </submittedName>
</protein>
<dbReference type="SUPFAM" id="SSF56112">
    <property type="entry name" value="Protein kinase-like (PK-like)"/>
    <property type="match status" value="1"/>
</dbReference>
<comment type="similarity">
    <text evidence="6">Belongs to the protein kinase superfamily.</text>
</comment>
<dbReference type="PROSITE" id="PS00108">
    <property type="entry name" value="PROTEIN_KINASE_ST"/>
    <property type="match status" value="1"/>
</dbReference>
<feature type="binding site" evidence="5">
    <location>
        <position position="128"/>
    </location>
    <ligand>
        <name>ATP</name>
        <dbReference type="ChEBI" id="CHEBI:30616"/>
    </ligand>
</feature>